<protein>
    <submittedName>
        <fullName evidence="2">Uncharacterized protein</fullName>
    </submittedName>
</protein>
<name>A8BG28_GIAIC</name>
<evidence type="ECO:0000313" key="2">
    <source>
        <dbReference type="EMBL" id="KAE8302232.1"/>
    </source>
</evidence>
<accession>A8BG28</accession>
<proteinExistence type="predicted"/>
<sequence length="1544" mass="174878">MDFFDDDLSPESELLDLEPDTQDYGEMTQETAQLLQRTYELPHPAISSPLSHFSSLYHSSSFLHNILSIYWLPSFLQAGTMNEISNHLLGQLRLMACTRTGETRCGLLLKGLFPEKDVVPLTLLNGSPVSSNVFPIDEDFYDDSARDARAVDFLGPADPFMDGIFRSLTLGKVQARELLPNERLSLLKYLLCFHFEDMAKALMRNPELSAGQRDYVVRNILFPLLKCIVRSTPCYDTMINIIRVLYTLPSIADTPVDQKLWGLLLFREVIFFQFCRCLAIFCNLTFKYDSEANIYCCIHSLFGGVVSKGVHTENYPPTLRCRCRYECACLQDDDEHMEQLEQSIAHNASWNDCYTLSFHSNWSEKYGVETSRVVKAQSQIFHQEKKILSSLPELEDVLLNLIDVMVHYSISYCISPALCNALFILMGRIATDRTLHSAFLKEFGDILNLELTKTFYQRLDLTPERLWEFQKPIRCQHCQQSNMKHDAIIDTTCCDMHRFLDPSVDTQISSEFIYSQSQLSNLIKPVTEYSYQNIESTIVSPRIQRAAILNMARILYVYTAKSGHSRSESLEKNNEIAYRQSSYVTFAEQEQGTMQDVTQDVSPQLTQHSQQIGALYTVCSANCPSISLPSQRVISSTTQHSGETETETEYHEYLDYPGNNPSSQSLGVAPCMSVSTTDNTTDNTTNKGFSLRSYLCNNHPSLDTHATEVTILGLPPHSLSTNVVHLQARKSKPFCLKNTEMKRYSQTGQPGSSRQAFVVATKGMQNDVIAFVRNRLYSKDNIPNLVFCAEALPLFCRAFTFRKRVKSLVFTFVKLVTSFVPAVQQNACRNLGFMLAGISNGCSISEEECIIIRENYLLRLLFNLFCNLLTLDPLSSTITLPLNLDKSSIDKNLLEYYEGSKASSKDGLISTDRYVGRNPLLLQPPSPHNHIKSSKSMLTILIRGDDKDIHKQSSTSRSDTTDTDPVSQNSSPSNNALDGNLSNIPEEPIVENFYTKPSCAVTSARNLTKGMTTKQVLENTASANDFTSPFSDCMPCTSILELHGSKTGNCVVQSRTPLEMFSYFTENHVFHLKKLLKPSTLCISQPIYKDIELSLLRTLPGVYETVACSRDYQNRIINIITSTLRNKASNQSTLHSLISALPDIYSNRNTTQENKEILLQCLESLLMSSQCTRDAKIVFLYSFTKYGRVQADTQSFLLRVAKLLIKIYYDILQLPEEVHFHHGQVSAENRADQMPGTFCLQCTPDLYVSITPVSFSSHVALKGTGLYGFVDASEDSRSHCALPELTYTEVDTRQRGFEIAGPFYQYRCVDSPDTGYTFFINSDWRYRCDVVETLVKIVAQFCAVFDTQTGFYLFSSVILHCIKDDCQTVSDCLVRLLGLELTPLLQKADREASIPLGILACALFGYTYRDYGVKYPVSGVSDREYSRALYARLCHSFLLPTLRHQKLGVRLLHHISRRVYKYDWFARLFLAIILSIPTCDPSVQLSFVVSTFNLSKKQKLIVFSEEHLTIMRLCGECNSQATRCVESYLDICRLYFQTMKNEQE</sequence>
<feature type="compositionally biased region" description="Polar residues" evidence="1">
    <location>
        <begin position="965"/>
        <end position="982"/>
    </location>
</feature>
<evidence type="ECO:0000313" key="3">
    <source>
        <dbReference type="Proteomes" id="UP000001548"/>
    </source>
</evidence>
<dbReference type="OMA" id="REVIFFQ"/>
<comment type="caution">
    <text evidence="2">The sequence shown here is derived from an EMBL/GenBank/DDBJ whole genome shotgun (WGS) entry which is preliminary data.</text>
</comment>
<dbReference type="KEGG" id="gla:GL50803_0016351"/>
<dbReference type="EMBL" id="AACB03000004">
    <property type="protein sequence ID" value="KAE8302232.1"/>
    <property type="molecule type" value="Genomic_DNA"/>
</dbReference>
<reference evidence="2 3" key="1">
    <citation type="journal article" date="2007" name="Science">
        <title>Genomic minimalism in the early diverging intestinal parasite Giardia lamblia.</title>
        <authorList>
            <person name="Morrison H.G."/>
            <person name="McArthur A.G."/>
            <person name="Gillin F.D."/>
            <person name="Aley S.B."/>
            <person name="Adam R.D."/>
            <person name="Olsen G.J."/>
            <person name="Best A.A."/>
            <person name="Cande W.Z."/>
            <person name="Chen F."/>
            <person name="Cipriano M.J."/>
            <person name="Davids B.J."/>
            <person name="Dawson S.C."/>
            <person name="Elmendorf H.G."/>
            <person name="Hehl A.B."/>
            <person name="Holder M.E."/>
            <person name="Huse S.M."/>
            <person name="Kim U.U."/>
            <person name="Lasek-Nesselquist E."/>
            <person name="Manning G."/>
            <person name="Nigam A."/>
            <person name="Nixon J.E."/>
            <person name="Palm D."/>
            <person name="Passamaneck N.E."/>
            <person name="Prabhu A."/>
            <person name="Reich C.I."/>
            <person name="Reiner D.S."/>
            <person name="Samuelson J."/>
            <person name="Svard S.G."/>
            <person name="Sogin M.L."/>
        </authorList>
    </citation>
    <scope>NUCLEOTIDE SEQUENCE [LARGE SCALE GENOMIC DNA]</scope>
    <source>
        <strain evidence="2 3">WB C6</strain>
    </source>
</reference>
<organism evidence="2 3">
    <name type="scientific">Giardia intestinalis (strain ATCC 50803 / WB clone C6)</name>
    <name type="common">Giardia lamblia</name>
    <dbReference type="NCBI Taxonomy" id="184922"/>
    <lineage>
        <taxon>Eukaryota</taxon>
        <taxon>Metamonada</taxon>
        <taxon>Diplomonadida</taxon>
        <taxon>Hexamitidae</taxon>
        <taxon>Giardiinae</taxon>
        <taxon>Giardia</taxon>
    </lineage>
</organism>
<dbReference type="VEuPathDB" id="GiardiaDB:GL50803_16351"/>
<dbReference type="HOGENOM" id="CLU_246701_0_0_1"/>
<dbReference type="RefSeq" id="XP_001707119.1">
    <property type="nucleotide sequence ID" value="XM_001707067.1"/>
</dbReference>
<dbReference type="GeneID" id="5700026"/>
<feature type="region of interest" description="Disordered" evidence="1">
    <location>
        <begin position="949"/>
        <end position="982"/>
    </location>
</feature>
<dbReference type="Proteomes" id="UP000001548">
    <property type="component" value="Unassembled WGS sequence"/>
</dbReference>
<evidence type="ECO:0000256" key="1">
    <source>
        <dbReference type="SAM" id="MobiDB-lite"/>
    </source>
</evidence>
<gene>
    <name evidence="2" type="ORF">GL50803_0016351</name>
</gene>
<keyword evidence="3" id="KW-1185">Reference proteome</keyword>